<dbReference type="PANTHER" id="PTHR43108">
    <property type="entry name" value="N-ACETYLGLUCOSAMINE-6-SULFATASE FAMILY MEMBER"/>
    <property type="match status" value="1"/>
</dbReference>
<feature type="transmembrane region" description="Helical" evidence="1">
    <location>
        <begin position="53"/>
        <end position="76"/>
    </location>
</feature>
<dbReference type="InterPro" id="IPR012159">
    <property type="entry name" value="YejM-like"/>
</dbReference>
<feature type="transmembrane region" description="Helical" evidence="1">
    <location>
        <begin position="88"/>
        <end position="105"/>
    </location>
</feature>
<dbReference type="EMBL" id="JBHTJN010000009">
    <property type="protein sequence ID" value="MFD0966142.1"/>
    <property type="molecule type" value="Genomic_DNA"/>
</dbReference>
<dbReference type="Gene3D" id="3.40.720.10">
    <property type="entry name" value="Alkaline Phosphatase, subunit A"/>
    <property type="match status" value="1"/>
</dbReference>
<dbReference type="PIRSF" id="PIRSF004950">
    <property type="entry name" value="Mmb_sulf_HI0842"/>
    <property type="match status" value="1"/>
</dbReference>
<gene>
    <name evidence="4" type="ORF">ACFQ02_04645</name>
</gene>
<keyword evidence="1" id="KW-0812">Transmembrane</keyword>
<dbReference type="Pfam" id="PF11893">
    <property type="entry name" value="DUF3413"/>
    <property type="match status" value="1"/>
</dbReference>
<feature type="transmembrane region" description="Helical" evidence="1">
    <location>
        <begin position="20"/>
        <end position="41"/>
    </location>
</feature>
<evidence type="ECO:0000313" key="5">
    <source>
        <dbReference type="Proteomes" id="UP001596996"/>
    </source>
</evidence>
<organism evidence="4 5">
    <name type="scientific">Seminibacterium arietis</name>
    <dbReference type="NCBI Taxonomy" id="1173502"/>
    <lineage>
        <taxon>Bacteria</taxon>
        <taxon>Pseudomonadati</taxon>
        <taxon>Pseudomonadota</taxon>
        <taxon>Gammaproteobacteria</taxon>
        <taxon>Pasteurellales</taxon>
        <taxon>Pasteurellaceae</taxon>
        <taxon>Seminibacterium</taxon>
    </lineage>
</organism>
<feature type="transmembrane region" description="Helical" evidence="1">
    <location>
        <begin position="170"/>
        <end position="191"/>
    </location>
</feature>
<reference evidence="5" key="1">
    <citation type="journal article" date="2019" name="Int. J. Syst. Evol. Microbiol.">
        <title>The Global Catalogue of Microorganisms (GCM) 10K type strain sequencing project: providing services to taxonomists for standard genome sequencing and annotation.</title>
        <authorList>
            <consortium name="The Broad Institute Genomics Platform"/>
            <consortium name="The Broad Institute Genome Sequencing Center for Infectious Disease"/>
            <person name="Wu L."/>
            <person name="Ma J."/>
        </authorList>
    </citation>
    <scope>NUCLEOTIDE SEQUENCE [LARGE SCALE GENOMIC DNA]</scope>
    <source>
        <strain evidence="5">CCUG 61707</strain>
    </source>
</reference>
<dbReference type="InterPro" id="IPR000917">
    <property type="entry name" value="Sulfatase_N"/>
</dbReference>
<feature type="domain" description="Inner membrane protein YejM N-terminal" evidence="3">
    <location>
        <begin position="8"/>
        <end position="253"/>
    </location>
</feature>
<accession>A0ABW3I9R6</accession>
<evidence type="ECO:0000259" key="3">
    <source>
        <dbReference type="Pfam" id="PF11893"/>
    </source>
</evidence>
<feature type="domain" description="Sulfatase N-terminal" evidence="2">
    <location>
        <begin position="412"/>
        <end position="498"/>
    </location>
</feature>
<sequence>MFQIKNGKQYRDETSRKISWGHWFAFFNILWAIAIGSRYAFIIDWPHTLSGKLYFFISLFGHFSFIIFAIYLLLIFPLSFVVKNHRTFRGISVILATIGCTLLLVDTEVFSRFHLHLSSVVWNLLVNPEKGELSRTWQIFFAPMPIILLAQMLFSRWSWEKLRSLERQRWLKFVGVFFVCAFTATHLVYAWSDAFIYRPITMQKSNFPLSYPMTARSFLESHGFLDKNQYSRTLEQEGRLDALKVDYPQHELVFAKSAVKPNIVLVTVSGLRYDSISVEKMPKLTALAEHSTQYLNHYSTGNQDNNGLTGIFYGLNANYTESLLTNQTPSVLIERLSDKATNYQIGVFSDNGFKPSLFRQSIFSQHKLSRKKKTSATTVDDFLQWHSTMALQNKAYFGYLDLHIEEGLNPTGYALALNKLDDLLSKLWQQVDSENTLLILTAAKGYYFDELNERQYRSYFAKDIIQVPMIVRWHALPIGKIEKLTSHTDLLPALMTHVFNVQNPVSDYAQGTDLFDLNGNRSWVLAGNYRWNVIITTDGTQYHLDRHGNYQKYDRTYEKQSSNSPPLGLFLDVFNQHGMFFEK</sequence>
<dbReference type="Proteomes" id="UP001596996">
    <property type="component" value="Unassembled WGS sequence"/>
</dbReference>
<keyword evidence="5" id="KW-1185">Reference proteome</keyword>
<evidence type="ECO:0000259" key="2">
    <source>
        <dbReference type="Pfam" id="PF00884"/>
    </source>
</evidence>
<dbReference type="PANTHER" id="PTHR43108:SF10">
    <property type="entry name" value="INNER MEMBRANE PROTEIN YEJM"/>
    <property type="match status" value="1"/>
</dbReference>
<keyword evidence="1" id="KW-1133">Transmembrane helix</keyword>
<dbReference type="RefSeq" id="WP_380819938.1">
    <property type="nucleotide sequence ID" value="NZ_JBHTJN010000009.1"/>
</dbReference>
<dbReference type="Pfam" id="PF00884">
    <property type="entry name" value="Sulfatase"/>
    <property type="match status" value="1"/>
</dbReference>
<keyword evidence="1" id="KW-0472">Membrane</keyword>
<dbReference type="InterPro" id="IPR024588">
    <property type="entry name" value="YejM_N"/>
</dbReference>
<comment type="caution">
    <text evidence="4">The sequence shown here is derived from an EMBL/GenBank/DDBJ whole genome shotgun (WGS) entry which is preliminary data.</text>
</comment>
<feature type="transmembrane region" description="Helical" evidence="1">
    <location>
        <begin position="137"/>
        <end position="158"/>
    </location>
</feature>
<name>A0ABW3I9R6_9PAST</name>
<dbReference type="SUPFAM" id="SSF53649">
    <property type="entry name" value="Alkaline phosphatase-like"/>
    <property type="match status" value="1"/>
</dbReference>
<evidence type="ECO:0000313" key="4">
    <source>
        <dbReference type="EMBL" id="MFD0966142.1"/>
    </source>
</evidence>
<evidence type="ECO:0000256" key="1">
    <source>
        <dbReference type="SAM" id="Phobius"/>
    </source>
</evidence>
<protein>
    <submittedName>
        <fullName evidence="4">DUF3413 domain-containing protein</fullName>
    </submittedName>
</protein>
<dbReference type="InterPro" id="IPR017850">
    <property type="entry name" value="Alkaline_phosphatase_core_sf"/>
</dbReference>
<proteinExistence type="predicted"/>